<sequence length="143" mass="15750">MKIQTLIAGKRVHTISAHDTVKHLVESLNTFHIGAMVVSFDGKSIDGIVSERDIVRAMPGKLDMIEDLHVRDLMTVGVHTCTSDATVSEVMEMMTKQRIRHVPVVDADGNLLSIVSIGDVVKHHLNEISIENQALKQYVIGSN</sequence>
<dbReference type="PANTHER" id="PTHR43080:SF2">
    <property type="entry name" value="CBS DOMAIN-CONTAINING PROTEIN"/>
    <property type="match status" value="1"/>
</dbReference>
<evidence type="ECO:0000256" key="1">
    <source>
        <dbReference type="ARBA" id="ARBA00023122"/>
    </source>
</evidence>
<dbReference type="InterPro" id="IPR000644">
    <property type="entry name" value="CBS_dom"/>
</dbReference>
<dbReference type="Pfam" id="PF00571">
    <property type="entry name" value="CBS"/>
    <property type="match status" value="2"/>
</dbReference>
<evidence type="ECO:0000259" key="3">
    <source>
        <dbReference type="PROSITE" id="PS51371"/>
    </source>
</evidence>
<reference evidence="4 5" key="1">
    <citation type="submission" date="2015-10" db="EMBL/GenBank/DDBJ databases">
        <title>Metagenome-Assembled Genomes uncover a global brackish microbiome.</title>
        <authorList>
            <person name="Hugerth L.W."/>
            <person name="Larsson J."/>
            <person name="Alneberg J."/>
            <person name="Lindh M.V."/>
            <person name="Legrand C."/>
            <person name="Pinhassi J."/>
            <person name="Andersson A.F."/>
        </authorList>
    </citation>
    <scope>NUCLEOTIDE SEQUENCE [LARGE SCALE GENOMIC DNA]</scope>
    <source>
        <strain evidence="4">BACL15 MAG-120619-bin91</strain>
    </source>
</reference>
<comment type="caution">
    <text evidence="4">The sequence shown here is derived from an EMBL/GenBank/DDBJ whole genome shotgun (WGS) entry which is preliminary data.</text>
</comment>
<evidence type="ECO:0000313" key="5">
    <source>
        <dbReference type="Proteomes" id="UP000053274"/>
    </source>
</evidence>
<dbReference type="SUPFAM" id="SSF54631">
    <property type="entry name" value="CBS-domain pair"/>
    <property type="match status" value="1"/>
</dbReference>
<accession>A0A0R2PFM0</accession>
<dbReference type="CDD" id="cd04623">
    <property type="entry name" value="CBS_pair_bac_euk"/>
    <property type="match status" value="1"/>
</dbReference>
<dbReference type="InterPro" id="IPR051257">
    <property type="entry name" value="Diverse_CBS-Domain"/>
</dbReference>
<dbReference type="PROSITE" id="PS51371">
    <property type="entry name" value="CBS"/>
    <property type="match status" value="1"/>
</dbReference>
<keyword evidence="1 2" id="KW-0129">CBS domain</keyword>
<protein>
    <submittedName>
        <fullName evidence="4">Histidine kinase</fullName>
    </submittedName>
</protein>
<name>A0A0R2PFM0_9ACTN</name>
<dbReference type="InterPro" id="IPR044725">
    <property type="entry name" value="CBSX3_CBS_dom"/>
</dbReference>
<evidence type="ECO:0000256" key="2">
    <source>
        <dbReference type="PROSITE-ProRule" id="PRU00703"/>
    </source>
</evidence>
<dbReference type="EMBL" id="LIAM01000055">
    <property type="protein sequence ID" value="KRO35794.1"/>
    <property type="molecule type" value="Genomic_DNA"/>
</dbReference>
<keyword evidence="4" id="KW-0418">Kinase</keyword>
<proteinExistence type="predicted"/>
<dbReference type="Gene3D" id="3.10.580.10">
    <property type="entry name" value="CBS-domain"/>
    <property type="match status" value="1"/>
</dbReference>
<organism evidence="4 5">
    <name type="scientific">Actinobacteria bacterium BACL15 MAG-120619-bin91</name>
    <dbReference type="NCBI Taxonomy" id="1655562"/>
    <lineage>
        <taxon>Bacteria</taxon>
        <taxon>Bacillati</taxon>
        <taxon>Actinomycetota</taxon>
        <taxon>Actinomycetes</taxon>
        <taxon>Actinomycetes incertae sedis</taxon>
        <taxon>ac1 cluster</taxon>
    </lineage>
</organism>
<dbReference type="SMART" id="SM00116">
    <property type="entry name" value="CBS"/>
    <property type="match status" value="2"/>
</dbReference>
<feature type="domain" description="CBS" evidence="3">
    <location>
        <begin position="74"/>
        <end position="130"/>
    </location>
</feature>
<dbReference type="GO" id="GO:0016301">
    <property type="term" value="F:kinase activity"/>
    <property type="evidence" value="ECO:0007669"/>
    <property type="project" value="UniProtKB-KW"/>
</dbReference>
<dbReference type="PANTHER" id="PTHR43080">
    <property type="entry name" value="CBS DOMAIN-CONTAINING PROTEIN CBSX3, MITOCHONDRIAL"/>
    <property type="match status" value="1"/>
</dbReference>
<evidence type="ECO:0000313" key="4">
    <source>
        <dbReference type="EMBL" id="KRO35794.1"/>
    </source>
</evidence>
<keyword evidence="4" id="KW-0808">Transferase</keyword>
<gene>
    <name evidence="4" type="ORF">ABR54_04950</name>
</gene>
<dbReference type="Proteomes" id="UP000053274">
    <property type="component" value="Unassembled WGS sequence"/>
</dbReference>
<dbReference type="InterPro" id="IPR046342">
    <property type="entry name" value="CBS_dom_sf"/>
</dbReference>
<dbReference type="AlphaFoldDB" id="A0A0R2PFM0"/>